<dbReference type="Pfam" id="PF06966">
    <property type="entry name" value="DUF1295"/>
    <property type="match status" value="1"/>
</dbReference>
<proteinExistence type="predicted"/>
<sequence length="292" mass="32672">MPTIFSRLWVPAAFAFGTQIAAASIFVPLKSEKYYDFLGGTGHIIAAGISLYGPTLYQHLAASKPLATYRFPALSTFAPRQLVITAAFGFWAARLAVFLFHRISKEGKDSRFDQIKQNAPRFFMAWVIQGAWISIVGLPVWLTNAVPGVLTRPWGRPDVALLGAAALCLGTEMLADYQKSAWRAEKNQGKHQEKFINRGLWSLSRHPNYVAEIGLHTCIWGLATRSLYAPGVPGIAVAIAATSPLFTYYILRYLSGVPLLERAANKKWRDDPNWKHYKQTTPVFWPWAPIYD</sequence>
<evidence type="ECO:0000313" key="3">
    <source>
        <dbReference type="Proteomes" id="UP000007148"/>
    </source>
</evidence>
<dbReference type="InterPro" id="IPR010721">
    <property type="entry name" value="UstE-like"/>
</dbReference>
<dbReference type="HOGENOM" id="CLU_043418_1_0_1"/>
<keyword evidence="1" id="KW-1133">Transmembrane helix</keyword>
<dbReference type="PANTHER" id="PTHR32251">
    <property type="entry name" value="3-OXO-5-ALPHA-STEROID 4-DEHYDROGENASE"/>
    <property type="match status" value="1"/>
</dbReference>
<keyword evidence="1" id="KW-0472">Membrane</keyword>
<dbReference type="eggNOG" id="KOG4650">
    <property type="taxonomic scope" value="Eukaryota"/>
</dbReference>
<dbReference type="OMA" id="QANEKFY"/>
<dbReference type="GO" id="GO:0016020">
    <property type="term" value="C:membrane"/>
    <property type="evidence" value="ECO:0007669"/>
    <property type="project" value="TreeGrafter"/>
</dbReference>
<keyword evidence="1" id="KW-0812">Transmembrane</keyword>
<evidence type="ECO:0000313" key="2">
    <source>
        <dbReference type="EMBL" id="CCA71256.1"/>
    </source>
</evidence>
<gene>
    <name evidence="2" type="ORF">PIIN_05195</name>
</gene>
<keyword evidence="3" id="KW-1185">Reference proteome</keyword>
<feature type="transmembrane region" description="Helical" evidence="1">
    <location>
        <begin position="231"/>
        <end position="251"/>
    </location>
</feature>
<protein>
    <recommendedName>
        <fullName evidence="4">Steroid 5-alpha reductase C-terminal domain-containing protein</fullName>
    </recommendedName>
</protein>
<comment type="caution">
    <text evidence="2">The sequence shown here is derived from an EMBL/GenBank/DDBJ whole genome shotgun (WGS) entry which is preliminary data.</text>
</comment>
<dbReference type="InParanoid" id="G4TIW7"/>
<dbReference type="AlphaFoldDB" id="G4TIW7"/>
<accession>G4TIW7</accession>
<dbReference type="Proteomes" id="UP000007148">
    <property type="component" value="Unassembled WGS sequence"/>
</dbReference>
<dbReference type="Gene3D" id="1.20.120.1630">
    <property type="match status" value="1"/>
</dbReference>
<reference evidence="2 3" key="1">
    <citation type="journal article" date="2011" name="PLoS Pathog.">
        <title>Endophytic Life Strategies Decoded by Genome and Transcriptome Analyses of the Mutualistic Root Symbiont Piriformospora indica.</title>
        <authorList>
            <person name="Zuccaro A."/>
            <person name="Lahrmann U."/>
            <person name="Guldener U."/>
            <person name="Langen G."/>
            <person name="Pfiffi S."/>
            <person name="Biedenkopf D."/>
            <person name="Wong P."/>
            <person name="Samans B."/>
            <person name="Grimm C."/>
            <person name="Basiewicz M."/>
            <person name="Murat C."/>
            <person name="Martin F."/>
            <person name="Kogel K.H."/>
        </authorList>
    </citation>
    <scope>NUCLEOTIDE SEQUENCE [LARGE SCALE GENOMIC DNA]</scope>
    <source>
        <strain evidence="2 3">DSM 11827</strain>
    </source>
</reference>
<organism evidence="2 3">
    <name type="scientific">Serendipita indica (strain DSM 11827)</name>
    <name type="common">Root endophyte fungus</name>
    <name type="synonym">Piriformospora indica</name>
    <dbReference type="NCBI Taxonomy" id="1109443"/>
    <lineage>
        <taxon>Eukaryota</taxon>
        <taxon>Fungi</taxon>
        <taxon>Dikarya</taxon>
        <taxon>Basidiomycota</taxon>
        <taxon>Agaricomycotina</taxon>
        <taxon>Agaricomycetes</taxon>
        <taxon>Sebacinales</taxon>
        <taxon>Serendipitaceae</taxon>
        <taxon>Serendipita</taxon>
    </lineage>
</organism>
<dbReference type="PANTHER" id="PTHR32251:SF17">
    <property type="entry name" value="STEROID 5-ALPHA REDUCTASE C-TERMINAL DOMAIN-CONTAINING PROTEIN"/>
    <property type="match status" value="1"/>
</dbReference>
<dbReference type="EMBL" id="CAFZ01000112">
    <property type="protein sequence ID" value="CCA71256.1"/>
    <property type="molecule type" value="Genomic_DNA"/>
</dbReference>
<feature type="transmembrane region" description="Helical" evidence="1">
    <location>
        <begin position="122"/>
        <end position="142"/>
    </location>
</feature>
<evidence type="ECO:0000256" key="1">
    <source>
        <dbReference type="SAM" id="Phobius"/>
    </source>
</evidence>
<evidence type="ECO:0008006" key="4">
    <source>
        <dbReference type="Google" id="ProtNLM"/>
    </source>
</evidence>
<name>G4TIW7_SERID</name>
<dbReference type="OrthoDB" id="67965at2759"/>
<feature type="transmembrane region" description="Helical" evidence="1">
    <location>
        <begin position="82"/>
        <end position="101"/>
    </location>
</feature>